<keyword evidence="1" id="KW-0614">Plasmid</keyword>
<reference evidence="2 3" key="3">
    <citation type="submission" date="2021-12" db="EMBL/GenBank/DDBJ databases">
        <title>Genomic and phenotypic characterization of three Burkholderia contaminans isolates recovered from different sources.</title>
        <authorList>
            <person name="Lopez De Volder A."/>
            <person name="Fan Y."/>
            <person name="Nunvar J."/>
            <person name="Herrera T."/>
            <person name="Timp W."/>
            <person name="Degrossi J."/>
        </authorList>
    </citation>
    <scope>NUCLEOTIDE SEQUENCE [LARGE SCALE GENOMIC DNA]</scope>
    <source>
        <strain evidence="2 3">LMG 23361</strain>
        <plasmid evidence="2 3">unnamed1</plasmid>
    </source>
</reference>
<dbReference type="EMBL" id="CP090643">
    <property type="protein sequence ID" value="WFN23605.1"/>
    <property type="molecule type" value="Genomic_DNA"/>
</dbReference>
<sequence>MDVKSKPTRAERGGAVSSHETRTAIRVTFHLVVHDPIAFRNAAYRRGLKDGLQKGHAAEYRDPARVSLGQCALLILDPGVTPDGASIENWNSDQSSSTS</sequence>
<dbReference type="EMBL" id="AP018360">
    <property type="protein sequence ID" value="BBA45336.1"/>
    <property type="molecule type" value="Genomic_DNA"/>
</dbReference>
<reference evidence="1" key="2">
    <citation type="journal article" date="2017" name="Genome Announc.">
        <title>High-Quality Draft Genome Sequence of Burkholderia contaminans CH-1, a Gram-Negative Bacterium That Metabolizes 2-Azahypoxanthine, a Plant Growth-Regulating Compound.</title>
        <authorList>
            <person name="Choi J.-H."/>
            <person name="Sugiura H."/>
            <person name="Moriuchi R."/>
            <person name="Kawagishi H."/>
            <person name="Dohra H."/>
        </authorList>
    </citation>
    <scope>NUCLEOTIDE SEQUENCE</scope>
    <source>
        <strain evidence="1">CH-1</strain>
        <plasmid evidence="1">pBC453</plasmid>
    </source>
</reference>
<name>A0A250LLA9_9BURK</name>
<evidence type="ECO:0000313" key="2">
    <source>
        <dbReference type="EMBL" id="WFN23605.1"/>
    </source>
</evidence>
<organism evidence="1">
    <name type="scientific">Burkholderia contaminans</name>
    <dbReference type="NCBI Taxonomy" id="488447"/>
    <lineage>
        <taxon>Bacteria</taxon>
        <taxon>Pseudomonadati</taxon>
        <taxon>Pseudomonadota</taxon>
        <taxon>Betaproteobacteria</taxon>
        <taxon>Burkholderiales</taxon>
        <taxon>Burkholderiaceae</taxon>
        <taxon>Burkholderia</taxon>
        <taxon>Burkholderia cepacia complex</taxon>
    </lineage>
</organism>
<dbReference type="RefSeq" id="WP_046543693.1">
    <property type="nucleotide sequence ID" value="NZ_AP018360.1"/>
</dbReference>
<geneLocation type="plasmid" evidence="2 3">
    <name>unnamed1</name>
</geneLocation>
<dbReference type="Proteomes" id="UP001220209">
    <property type="component" value="Plasmid unnamed1"/>
</dbReference>
<gene>
    <name evidence="1" type="ORF">BCCH1_78470</name>
    <name evidence="2" type="ORF">LXE91_39405</name>
</gene>
<accession>A0A250LLA9</accession>
<evidence type="ECO:0000313" key="3">
    <source>
        <dbReference type="Proteomes" id="UP001220209"/>
    </source>
</evidence>
<evidence type="ECO:0000313" key="1">
    <source>
        <dbReference type="EMBL" id="BBA45336.1"/>
    </source>
</evidence>
<dbReference type="AlphaFoldDB" id="A0A250LLA9"/>
<geneLocation type="plasmid" evidence="1">
    <name>pBC453</name>
</geneLocation>
<proteinExistence type="predicted"/>
<reference evidence="1" key="1">
    <citation type="journal article" date="2016" name="Biosci. Biotechnol. Biochem.">
        <title>Bioconversion of AHX to AOH by resting cells of Burkholderia contaminans CH-1.</title>
        <authorList>
            <person name="Choi J.H."/>
            <person name="Kikuchi A."/>
            <person name="Pumkaeo P."/>
            <person name="Hirai H."/>
            <person name="Tokuyama S."/>
            <person name="Kawagishi H."/>
        </authorList>
    </citation>
    <scope>NUCLEOTIDE SEQUENCE</scope>
    <source>
        <strain evidence="1">CH-1</strain>
        <plasmid evidence="1">pBC453</plasmid>
    </source>
</reference>
<protein>
    <submittedName>
        <fullName evidence="1">Uncharacterized protein</fullName>
    </submittedName>
</protein>